<feature type="non-terminal residue" evidence="2">
    <location>
        <position position="1"/>
    </location>
</feature>
<accession>A0A6S7JM78</accession>
<comment type="caution">
    <text evidence="2">The sequence shown here is derived from an EMBL/GenBank/DDBJ whole genome shotgun (WGS) entry which is preliminary data.</text>
</comment>
<name>A0A6S7JM78_PARCT</name>
<gene>
    <name evidence="2" type="ORF">PACLA_8A077013</name>
</gene>
<feature type="region of interest" description="Disordered" evidence="1">
    <location>
        <begin position="147"/>
        <end position="169"/>
    </location>
</feature>
<protein>
    <submittedName>
        <fullName evidence="2">Uncharacterized protein</fullName>
    </submittedName>
</protein>
<keyword evidence="3" id="KW-1185">Reference proteome</keyword>
<feature type="compositionally biased region" description="Basic and acidic residues" evidence="1">
    <location>
        <begin position="151"/>
        <end position="160"/>
    </location>
</feature>
<reference evidence="2" key="1">
    <citation type="submission" date="2020-04" db="EMBL/GenBank/DDBJ databases">
        <authorList>
            <person name="Alioto T."/>
            <person name="Alioto T."/>
            <person name="Gomez Garrido J."/>
        </authorList>
    </citation>
    <scope>NUCLEOTIDE SEQUENCE</scope>
    <source>
        <strain evidence="2">A484AB</strain>
    </source>
</reference>
<dbReference type="InterPro" id="IPR038398">
    <property type="entry name" value="NCD2_sf"/>
</dbReference>
<dbReference type="AlphaFoldDB" id="A0A6S7JM78"/>
<proteinExistence type="predicted"/>
<evidence type="ECO:0000313" key="2">
    <source>
        <dbReference type="EMBL" id="CAB4017662.1"/>
    </source>
</evidence>
<dbReference type="EMBL" id="CACRXK020009649">
    <property type="protein sequence ID" value="CAB4017662.1"/>
    <property type="molecule type" value="Genomic_DNA"/>
</dbReference>
<sequence>NEIDGDAFVLLNDQAIKAMIKKQGLLLKFEKKFEQLKEKDLKESASIPTIRIDSSVEHTTSIPSTSIKSSPKLKIIQPVISTNVIKEQSKIYGRFKDHAKLSSWQVAVNDAAFVIAQEAPDKMYHHAQLKLAAEEKARKTYIFKRKHGSRSKFEDGENIPKKKKISGTE</sequence>
<dbReference type="OrthoDB" id="10028556at2759"/>
<evidence type="ECO:0000313" key="3">
    <source>
        <dbReference type="Proteomes" id="UP001152795"/>
    </source>
</evidence>
<organism evidence="2 3">
    <name type="scientific">Paramuricea clavata</name>
    <name type="common">Red gorgonian</name>
    <name type="synonym">Violescent sea-whip</name>
    <dbReference type="NCBI Taxonomy" id="317549"/>
    <lineage>
        <taxon>Eukaryota</taxon>
        <taxon>Metazoa</taxon>
        <taxon>Cnidaria</taxon>
        <taxon>Anthozoa</taxon>
        <taxon>Octocorallia</taxon>
        <taxon>Malacalcyonacea</taxon>
        <taxon>Plexauridae</taxon>
        <taxon>Paramuricea</taxon>
    </lineage>
</organism>
<evidence type="ECO:0000256" key="1">
    <source>
        <dbReference type="SAM" id="MobiDB-lite"/>
    </source>
</evidence>
<dbReference type="Gene3D" id="1.20.120.2010">
    <property type="entry name" value="NAB conserved domain 2"/>
    <property type="match status" value="1"/>
</dbReference>
<dbReference type="Proteomes" id="UP001152795">
    <property type="component" value="Unassembled WGS sequence"/>
</dbReference>